<keyword evidence="1" id="KW-0805">Transcription regulation</keyword>
<dbReference type="GO" id="GO:0000976">
    <property type="term" value="F:transcription cis-regulatory region binding"/>
    <property type="evidence" value="ECO:0007669"/>
    <property type="project" value="TreeGrafter"/>
</dbReference>
<dbReference type="FunFam" id="1.10.10.60:FF:000141">
    <property type="entry name" value="TetR family transcriptional regulator"/>
    <property type="match status" value="1"/>
</dbReference>
<dbReference type="AlphaFoldDB" id="A0A7W7W7E6"/>
<evidence type="ECO:0000313" key="7">
    <source>
        <dbReference type="EMBL" id="MBB4936763.1"/>
    </source>
</evidence>
<proteinExistence type="predicted"/>
<dbReference type="PRINTS" id="PR00455">
    <property type="entry name" value="HTHTETR"/>
</dbReference>
<dbReference type="PROSITE" id="PS50977">
    <property type="entry name" value="HTH_TETR_2"/>
    <property type="match status" value="1"/>
</dbReference>
<dbReference type="InterPro" id="IPR009057">
    <property type="entry name" value="Homeodomain-like_sf"/>
</dbReference>
<dbReference type="PANTHER" id="PTHR30055:SF146">
    <property type="entry name" value="HTH-TYPE TRANSCRIPTIONAL DUAL REGULATOR CECR"/>
    <property type="match status" value="1"/>
</dbReference>
<dbReference type="Proteomes" id="UP000534286">
    <property type="component" value="Unassembled WGS sequence"/>
</dbReference>
<dbReference type="GO" id="GO:0003700">
    <property type="term" value="F:DNA-binding transcription factor activity"/>
    <property type="evidence" value="ECO:0007669"/>
    <property type="project" value="TreeGrafter"/>
</dbReference>
<feature type="domain" description="HTH tetR-type" evidence="6">
    <location>
        <begin position="19"/>
        <end position="79"/>
    </location>
</feature>
<keyword evidence="3" id="KW-0804">Transcription</keyword>
<keyword evidence="2 4" id="KW-0238">DNA-binding</keyword>
<evidence type="ECO:0000313" key="8">
    <source>
        <dbReference type="Proteomes" id="UP000534286"/>
    </source>
</evidence>
<comment type="caution">
    <text evidence="7">The sequence shown here is derived from an EMBL/GenBank/DDBJ whole genome shotgun (WGS) entry which is preliminary data.</text>
</comment>
<dbReference type="Pfam" id="PF00440">
    <property type="entry name" value="TetR_N"/>
    <property type="match status" value="1"/>
</dbReference>
<dbReference type="InterPro" id="IPR001647">
    <property type="entry name" value="HTH_TetR"/>
</dbReference>
<evidence type="ECO:0000256" key="5">
    <source>
        <dbReference type="SAM" id="MobiDB-lite"/>
    </source>
</evidence>
<evidence type="ECO:0000256" key="4">
    <source>
        <dbReference type="PROSITE-ProRule" id="PRU00335"/>
    </source>
</evidence>
<feature type="region of interest" description="Disordered" evidence="5">
    <location>
        <begin position="118"/>
        <end position="165"/>
    </location>
</feature>
<accession>A0A7W7W7E6</accession>
<evidence type="ECO:0000256" key="1">
    <source>
        <dbReference type="ARBA" id="ARBA00023015"/>
    </source>
</evidence>
<dbReference type="SUPFAM" id="SSF46689">
    <property type="entry name" value="Homeodomain-like"/>
    <property type="match status" value="1"/>
</dbReference>
<name>A0A7W7W7E6_9ACTN</name>
<dbReference type="InterPro" id="IPR050109">
    <property type="entry name" value="HTH-type_TetR-like_transc_reg"/>
</dbReference>
<dbReference type="GO" id="GO:0045892">
    <property type="term" value="P:negative regulation of DNA-templated transcription"/>
    <property type="evidence" value="ECO:0007669"/>
    <property type="project" value="UniProtKB-ARBA"/>
</dbReference>
<feature type="DNA-binding region" description="H-T-H motif" evidence="4">
    <location>
        <begin position="42"/>
        <end position="61"/>
    </location>
</feature>
<protein>
    <submittedName>
        <fullName evidence="7">AcrR family transcriptional regulator</fullName>
    </submittedName>
</protein>
<evidence type="ECO:0000256" key="2">
    <source>
        <dbReference type="ARBA" id="ARBA00023125"/>
    </source>
</evidence>
<organism evidence="7 8">
    <name type="scientific">Streptosporangium album</name>
    <dbReference type="NCBI Taxonomy" id="47479"/>
    <lineage>
        <taxon>Bacteria</taxon>
        <taxon>Bacillati</taxon>
        <taxon>Actinomycetota</taxon>
        <taxon>Actinomycetes</taxon>
        <taxon>Streptosporangiales</taxon>
        <taxon>Streptosporangiaceae</taxon>
        <taxon>Streptosporangium</taxon>
    </lineage>
</organism>
<gene>
    <name evidence="7" type="ORF">FHR32_001068</name>
</gene>
<reference evidence="7 8" key="1">
    <citation type="submission" date="2020-08" db="EMBL/GenBank/DDBJ databases">
        <title>Sequencing the genomes of 1000 actinobacteria strains.</title>
        <authorList>
            <person name="Klenk H.-P."/>
        </authorList>
    </citation>
    <scope>NUCLEOTIDE SEQUENCE [LARGE SCALE GENOMIC DNA]</scope>
    <source>
        <strain evidence="7 8">DSM 43023</strain>
    </source>
</reference>
<feature type="compositionally biased region" description="Basic and acidic residues" evidence="5">
    <location>
        <begin position="118"/>
        <end position="137"/>
    </location>
</feature>
<dbReference type="PANTHER" id="PTHR30055">
    <property type="entry name" value="HTH-TYPE TRANSCRIPTIONAL REGULATOR RUTR"/>
    <property type="match status" value="1"/>
</dbReference>
<dbReference type="Gene3D" id="1.10.357.10">
    <property type="entry name" value="Tetracycline Repressor, domain 2"/>
    <property type="match status" value="1"/>
</dbReference>
<dbReference type="RefSeq" id="WP_221465268.1">
    <property type="nucleotide sequence ID" value="NZ_BAABEK010000058.1"/>
</dbReference>
<evidence type="ECO:0000259" key="6">
    <source>
        <dbReference type="PROSITE" id="PS50977"/>
    </source>
</evidence>
<evidence type="ECO:0000256" key="3">
    <source>
        <dbReference type="ARBA" id="ARBA00023163"/>
    </source>
</evidence>
<dbReference type="EMBL" id="JACHJU010000001">
    <property type="protein sequence ID" value="MBB4936763.1"/>
    <property type="molecule type" value="Genomic_DNA"/>
</dbReference>
<sequence>MSGVRTSATPGRAVSHGRIDKREAILSAAFTVFADRGYARACMEEIAEVAGAAKHTVYNHLGDKETLFRHAMGAASAEVMAENLAVVERLLDDGDGDVRAKLENVAYRLLLRCCDDRSQAGHPERSRRRAADREPRGGRHVPAGLRRGPLTLPWKRSSPRCFSRR</sequence>
<keyword evidence="8" id="KW-1185">Reference proteome</keyword>